<dbReference type="Gene3D" id="1.10.3210.10">
    <property type="entry name" value="Hypothetical protein af1432"/>
    <property type="match status" value="1"/>
</dbReference>
<dbReference type="Pfam" id="PF01966">
    <property type="entry name" value="HD"/>
    <property type="match status" value="1"/>
</dbReference>
<keyword evidence="4" id="KW-1185">Reference proteome</keyword>
<dbReference type="InterPro" id="IPR006674">
    <property type="entry name" value="HD_domain"/>
</dbReference>
<dbReference type="STRING" id="69896.S284_04220"/>
<dbReference type="PANTHER" id="PTHR37294">
    <property type="entry name" value="3'-5' EXORIBONUCLEASE YHAM"/>
    <property type="match status" value="1"/>
</dbReference>
<sequence>MTTNKIIIVKEKDKINHFIGKVTSINQGINFYNITLQLTDKSDVNIKLNNVSKRPLQDQIYCFETICLLKNQELIFMNQNFTLAINSLDPQTLYDTFQCFYQCSPLSFAVIAIDLQNYLAQIKNNILKQVTNNLYLRHKNNFLISKAALKIHHNYYGGLSYHTLTMLKMAEALLKIYPFLNQDLLYAGIILHDMAKIQEIEFNKKNYTKEGKLLGHLVMITSEVQSEAMLLGYQDSEEILLLKHILIAHHGLLEYGSAKKPQIGEALLIWYLDNIDAKLTVLGEALQQTENQTFTEPLPVLEKNSFYKSFLDEK</sequence>
<dbReference type="Proteomes" id="UP000283896">
    <property type="component" value="Unassembled WGS sequence"/>
</dbReference>
<dbReference type="EMBL" id="MPBG01000007">
    <property type="protein sequence ID" value="RMI87869.1"/>
    <property type="molecule type" value="Genomic_DNA"/>
</dbReference>
<dbReference type="AlphaFoldDB" id="A0A421NV08"/>
<proteinExistence type="predicted"/>
<evidence type="ECO:0000313" key="3">
    <source>
        <dbReference type="EMBL" id="RMI87869.1"/>
    </source>
</evidence>
<dbReference type="SUPFAM" id="SSF109604">
    <property type="entry name" value="HD-domain/PDEase-like"/>
    <property type="match status" value="1"/>
</dbReference>
<feature type="domain" description="HD" evidence="2">
    <location>
        <begin position="161"/>
        <end position="277"/>
    </location>
</feature>
<evidence type="ECO:0000313" key="4">
    <source>
        <dbReference type="Proteomes" id="UP000283896"/>
    </source>
</evidence>
<gene>
    <name evidence="3" type="primary">cbf</name>
    <name evidence="3" type="ORF">PSSA1_v1c4920</name>
</gene>
<evidence type="ECO:0000259" key="2">
    <source>
        <dbReference type="Pfam" id="PF01966"/>
    </source>
</evidence>
<comment type="caution">
    <text evidence="3">The sequence shown here is derived from an EMBL/GenBank/DDBJ whole genome shotgun (WGS) entry which is preliminary data.</text>
</comment>
<dbReference type="InterPro" id="IPR050798">
    <property type="entry name" value="YhaM_exoribonuc/phosphodiest"/>
</dbReference>
<organism evidence="3 4">
    <name type="scientific">Candidatus Phytoplasma solani</name>
    <dbReference type="NCBI Taxonomy" id="69896"/>
    <lineage>
        <taxon>Bacteria</taxon>
        <taxon>Bacillati</taxon>
        <taxon>Mycoplasmatota</taxon>
        <taxon>Mollicutes</taxon>
        <taxon>Acholeplasmatales</taxon>
        <taxon>Acholeplasmataceae</taxon>
        <taxon>Candidatus Phytoplasma</taxon>
        <taxon>16SrXII (Stolbur group)</taxon>
    </lineage>
</organism>
<protein>
    <submittedName>
        <fullName evidence="3">CMP-binding factor</fullName>
    </submittedName>
</protein>
<keyword evidence="1" id="KW-0378">Hydrolase</keyword>
<dbReference type="GO" id="GO:0031125">
    <property type="term" value="P:rRNA 3'-end processing"/>
    <property type="evidence" value="ECO:0007669"/>
    <property type="project" value="TreeGrafter"/>
</dbReference>
<evidence type="ECO:0000256" key="1">
    <source>
        <dbReference type="ARBA" id="ARBA00022801"/>
    </source>
</evidence>
<dbReference type="GO" id="GO:0016787">
    <property type="term" value="F:hydrolase activity"/>
    <property type="evidence" value="ECO:0007669"/>
    <property type="project" value="UniProtKB-KW"/>
</dbReference>
<dbReference type="OrthoDB" id="9778453at2"/>
<dbReference type="RefSeq" id="WP_023161544.1">
    <property type="nucleotide sequence ID" value="NC_022588.1"/>
</dbReference>
<reference evidence="4" key="1">
    <citation type="submission" date="2016-11" db="EMBL/GenBank/DDBJ databases">
        <title>Genome sequence of Candidatus Phytoplasma solani strain SA-1.</title>
        <authorList>
            <person name="Haryono M."/>
            <person name="Samarzija I."/>
            <person name="Seruga Music M."/>
            <person name="Hogenhout S."/>
            <person name="Kuo C.-H."/>
        </authorList>
    </citation>
    <scope>NUCLEOTIDE SEQUENCE [LARGE SCALE GENOMIC DNA]</scope>
    <source>
        <strain evidence="4">SA-1</strain>
    </source>
</reference>
<accession>A0A421NV08</accession>
<dbReference type="KEGG" id="psol:S284_04220"/>
<name>A0A421NV08_9MOLU</name>
<dbReference type="PANTHER" id="PTHR37294:SF1">
    <property type="entry name" value="3'-5' EXORIBONUCLEASE YHAM"/>
    <property type="match status" value="1"/>
</dbReference>